<keyword evidence="5" id="KW-0378">Hydrolase</keyword>
<dbReference type="Proteomes" id="UP000223606">
    <property type="component" value="Chromosome 1"/>
</dbReference>
<organism evidence="5 6">
    <name type="scientific">Hartmannibacter diazotrophicus</name>
    <dbReference type="NCBI Taxonomy" id="1482074"/>
    <lineage>
        <taxon>Bacteria</taxon>
        <taxon>Pseudomonadati</taxon>
        <taxon>Pseudomonadota</taxon>
        <taxon>Alphaproteobacteria</taxon>
        <taxon>Hyphomicrobiales</taxon>
        <taxon>Pleomorphomonadaceae</taxon>
        <taxon>Hartmannibacter</taxon>
    </lineage>
</organism>
<dbReference type="Pfam" id="PF00702">
    <property type="entry name" value="Hydrolase"/>
    <property type="match status" value="1"/>
</dbReference>
<accession>A0A2C9DD55</accession>
<dbReference type="InterPro" id="IPR051600">
    <property type="entry name" value="Beta-PGM-like"/>
</dbReference>
<dbReference type="NCBIfam" id="TIGR01509">
    <property type="entry name" value="HAD-SF-IA-v3"/>
    <property type="match status" value="1"/>
</dbReference>
<dbReference type="SFLD" id="SFLDG01129">
    <property type="entry name" value="C1.5:_HAD__Beta-PGM__Phosphata"/>
    <property type="match status" value="1"/>
</dbReference>
<dbReference type="EMBL" id="LT960614">
    <property type="protein sequence ID" value="SON58110.1"/>
    <property type="molecule type" value="Genomic_DNA"/>
</dbReference>
<dbReference type="GO" id="GO:0046872">
    <property type="term" value="F:metal ion binding"/>
    <property type="evidence" value="ECO:0007669"/>
    <property type="project" value="UniProtKB-KW"/>
</dbReference>
<reference evidence="6" key="1">
    <citation type="submission" date="2017-09" db="EMBL/GenBank/DDBJ databases">
        <title>Genome sequence of Nannocystis excedens DSM 71.</title>
        <authorList>
            <person name="Blom J."/>
        </authorList>
    </citation>
    <scope>NUCLEOTIDE SEQUENCE [LARGE SCALE GENOMIC DNA]</scope>
    <source>
        <strain evidence="6">type strain: E19</strain>
    </source>
</reference>
<dbReference type="InterPro" id="IPR036412">
    <property type="entry name" value="HAD-like_sf"/>
</dbReference>
<dbReference type="AlphaFoldDB" id="A0A2C9DD55"/>
<evidence type="ECO:0000256" key="1">
    <source>
        <dbReference type="ARBA" id="ARBA00001946"/>
    </source>
</evidence>
<evidence type="ECO:0000313" key="6">
    <source>
        <dbReference type="Proteomes" id="UP000223606"/>
    </source>
</evidence>
<dbReference type="SFLD" id="SFLDS00003">
    <property type="entry name" value="Haloacid_Dehalogenase"/>
    <property type="match status" value="1"/>
</dbReference>
<comment type="cofactor">
    <cofactor evidence="1">
        <name>Mg(2+)</name>
        <dbReference type="ChEBI" id="CHEBI:18420"/>
    </cofactor>
</comment>
<comment type="similarity">
    <text evidence="2">Belongs to the HAD-like hydrolase superfamily. CbbY/CbbZ/Gph/YieH family.</text>
</comment>
<dbReference type="Gene3D" id="1.10.150.240">
    <property type="entry name" value="Putative phosphatase, domain 2"/>
    <property type="match status" value="1"/>
</dbReference>
<dbReference type="InterPro" id="IPR023214">
    <property type="entry name" value="HAD_sf"/>
</dbReference>
<proteinExistence type="inferred from homology"/>
<name>A0A2C9DD55_9HYPH</name>
<gene>
    <name evidence="5" type="primary">yieH_2</name>
    <name evidence="5" type="ORF">HDIA_4569</name>
</gene>
<dbReference type="KEGG" id="hdi:HDIA_4569"/>
<dbReference type="InterPro" id="IPR023198">
    <property type="entry name" value="PGP-like_dom2"/>
</dbReference>
<dbReference type="EC" id="3.1.3.-" evidence="5"/>
<dbReference type="GO" id="GO:0016787">
    <property type="term" value="F:hydrolase activity"/>
    <property type="evidence" value="ECO:0007669"/>
    <property type="project" value="UniProtKB-KW"/>
</dbReference>
<keyword evidence="3" id="KW-0479">Metal-binding</keyword>
<dbReference type="NCBIfam" id="TIGR01549">
    <property type="entry name" value="HAD-SF-IA-v1"/>
    <property type="match status" value="1"/>
</dbReference>
<evidence type="ECO:0000256" key="2">
    <source>
        <dbReference type="ARBA" id="ARBA00006171"/>
    </source>
</evidence>
<protein>
    <submittedName>
        <fullName evidence="5">6-phosphogluconate phosphatase</fullName>
        <ecNumber evidence="5">3.1.3.-</ecNumber>
    </submittedName>
</protein>
<sequence length="225" mass="24338">MDREPLVIFDCDGVLVDSEPIAIDVLCETLREAGLPIDAEFAYARCLGRSMASTVDILASEFGFHVDSEHLRKIRSRLYERFRAELKPVPGIVEALAVLPGRRCVASSSQPERIRLSLAVTGLLESFEPHIYSATEVKTGKPAPDLFLHAARAMGCSPDRCIVVEDSPAGIEAARRAGMAVFGFVGGSHVLPGDLVARVSAMKPDLVFDDMHQLPGLIRGRMPGG</sequence>
<keyword evidence="6" id="KW-1185">Reference proteome</keyword>
<dbReference type="SUPFAM" id="SSF56784">
    <property type="entry name" value="HAD-like"/>
    <property type="match status" value="1"/>
</dbReference>
<keyword evidence="4" id="KW-0460">Magnesium</keyword>
<dbReference type="InterPro" id="IPR006439">
    <property type="entry name" value="HAD-SF_hydro_IA"/>
</dbReference>
<evidence type="ECO:0000256" key="3">
    <source>
        <dbReference type="ARBA" id="ARBA00022723"/>
    </source>
</evidence>
<dbReference type="PANTHER" id="PTHR46193">
    <property type="entry name" value="6-PHOSPHOGLUCONATE PHOSPHATASE"/>
    <property type="match status" value="1"/>
</dbReference>
<dbReference type="CDD" id="cd07526">
    <property type="entry name" value="HAD_BPGM_like"/>
    <property type="match status" value="1"/>
</dbReference>
<dbReference type="Gene3D" id="3.40.50.1000">
    <property type="entry name" value="HAD superfamily/HAD-like"/>
    <property type="match status" value="1"/>
</dbReference>
<dbReference type="SFLD" id="SFLDG01135">
    <property type="entry name" value="C1.5.6:_HAD__Beta-PGM__Phospha"/>
    <property type="match status" value="1"/>
</dbReference>
<dbReference type="RefSeq" id="WP_245884047.1">
    <property type="nucleotide sequence ID" value="NZ_LT960614.1"/>
</dbReference>
<evidence type="ECO:0000256" key="4">
    <source>
        <dbReference type="ARBA" id="ARBA00022842"/>
    </source>
</evidence>
<evidence type="ECO:0000313" key="5">
    <source>
        <dbReference type="EMBL" id="SON58110.1"/>
    </source>
</evidence>
<dbReference type="PANTHER" id="PTHR46193:SF10">
    <property type="entry name" value="6-PHOSPHOGLUCONATE PHOSPHATASE"/>
    <property type="match status" value="1"/>
</dbReference>